<dbReference type="InterPro" id="IPR012175">
    <property type="entry name" value="Xanth_DH_ssu_bac"/>
</dbReference>
<keyword evidence="5" id="KW-0408">Iron</keyword>
<dbReference type="RefSeq" id="WP_201650925.1">
    <property type="nucleotide sequence ID" value="NZ_CAJHCS010000010.1"/>
</dbReference>
<dbReference type="InterPro" id="IPR036683">
    <property type="entry name" value="CO_DH_flav_C_dom_sf"/>
</dbReference>
<dbReference type="Gene3D" id="1.10.150.120">
    <property type="entry name" value="[2Fe-2S]-binding domain"/>
    <property type="match status" value="1"/>
</dbReference>
<dbReference type="PANTHER" id="PTHR45444:SF3">
    <property type="entry name" value="XANTHINE DEHYDROGENASE"/>
    <property type="match status" value="1"/>
</dbReference>
<dbReference type="InterPro" id="IPR016167">
    <property type="entry name" value="FAD-bd_PCMH_sub1"/>
</dbReference>
<gene>
    <name evidence="7" type="primary">xdhA</name>
    <name evidence="7" type="ORF">V4C55_29470</name>
</gene>
<dbReference type="GO" id="GO:0004854">
    <property type="term" value="F:xanthine dehydrogenase activity"/>
    <property type="evidence" value="ECO:0007669"/>
    <property type="project" value="UniProtKB-EC"/>
</dbReference>
<dbReference type="PIRSF" id="PIRSF036557">
    <property type="entry name" value="XdhA_RC"/>
    <property type="match status" value="1"/>
</dbReference>
<dbReference type="InterPro" id="IPR016166">
    <property type="entry name" value="FAD-bd_PCMH"/>
</dbReference>
<keyword evidence="1" id="KW-0285">Flavoprotein</keyword>
<dbReference type="Pfam" id="PF00941">
    <property type="entry name" value="FAD_binding_5"/>
    <property type="match status" value="1"/>
</dbReference>
<dbReference type="Pfam" id="PF03450">
    <property type="entry name" value="CO_deh_flav_C"/>
    <property type="match status" value="1"/>
</dbReference>
<dbReference type="InterPro" id="IPR001041">
    <property type="entry name" value="2Fe-2S_ferredoxin-type"/>
</dbReference>
<sequence length="508" mass="55683">MSQPIRFYHRNAIREITDAPVTRTVLQYLREDARCTGTKEGCAEGDCGACTVVVGERNDNGGVSFKAVNACIQFLPTLDGKALFTVEDLRQPDGSLHPVQEAMVECHGSQCGFCTPGFVMSMWSMYEKHGHEHACANKTVPNRADIANALTGNLCRCTGYRPIIEAAERMFQLPAPKAPVDVKALAQKLATLERGDTFHYEHNGQQFDAPRTVAALAQIKAAAPNTRILAGSTDIGLWVTKMMRDLGHIVYVGQIAEMQKIDVTEDWISIGAGVTVERAYAELAKQYPELTEMWQRFASLPIRNAGTLGGNVANGSPIGDSMPGLIALGARVVLRGKDVERELPLEDLYLAYQKKDMAEHEFVVGLKVPARNAARKNFQFRTYKISKRFDSDISAVCAAFSFIADGEAIREPRIAFGGMAATPKRATHAEAALADNDWHEATAQIAMLALAKDYQPLSDMRATSDYRLETAKNTLYRFWLETRPNNPLQKGALDVRAVLAAGAEASEA</sequence>
<dbReference type="Gene3D" id="3.30.390.50">
    <property type="entry name" value="CO dehydrogenase flavoprotein, C-terminal domain"/>
    <property type="match status" value="1"/>
</dbReference>
<dbReference type="InterPro" id="IPR002346">
    <property type="entry name" value="Mopterin_DH_FAD-bd"/>
</dbReference>
<dbReference type="SUPFAM" id="SSF56176">
    <property type="entry name" value="FAD-binding/transporter-associated domain-like"/>
    <property type="match status" value="1"/>
</dbReference>
<evidence type="ECO:0000259" key="6">
    <source>
        <dbReference type="PROSITE" id="PS51387"/>
    </source>
</evidence>
<dbReference type="InterPro" id="IPR006058">
    <property type="entry name" value="2Fe2S_fd_BS"/>
</dbReference>
<feature type="domain" description="FAD-binding PCMH-type" evidence="6">
    <location>
        <begin position="200"/>
        <end position="373"/>
    </location>
</feature>
<dbReference type="InterPro" id="IPR016169">
    <property type="entry name" value="FAD-bd_PCMH_sub2"/>
</dbReference>
<dbReference type="SUPFAM" id="SSF54292">
    <property type="entry name" value="2Fe-2S ferredoxin-like"/>
    <property type="match status" value="1"/>
</dbReference>
<dbReference type="CDD" id="cd00207">
    <property type="entry name" value="fer2"/>
    <property type="match status" value="1"/>
</dbReference>
<comment type="caution">
    <text evidence="7">The sequence shown here is derived from an EMBL/GenBank/DDBJ whole genome shotgun (WGS) entry which is preliminary data.</text>
</comment>
<dbReference type="SMART" id="SM01092">
    <property type="entry name" value="CO_deh_flav_C"/>
    <property type="match status" value="1"/>
</dbReference>
<reference evidence="7 8" key="1">
    <citation type="submission" date="2024-01" db="EMBL/GenBank/DDBJ databases">
        <title>The diversity of rhizobia nodulating Mimosa spp. in eleven states of Brazil covering several biomes is determined by host plant, location, and edaphic factors.</title>
        <authorList>
            <person name="Rouws L."/>
            <person name="Barauna A."/>
            <person name="Beukes C."/>
            <person name="De Faria S.M."/>
            <person name="Gross E."/>
            <person name="Dos Reis Junior F.B."/>
            <person name="Simon M."/>
            <person name="Maluk M."/>
            <person name="Odee D.W."/>
            <person name="Kenicer G."/>
            <person name="Young J.P.W."/>
            <person name="Reis V.M."/>
            <person name="Zilli J."/>
            <person name="James E.K."/>
        </authorList>
    </citation>
    <scope>NUCLEOTIDE SEQUENCE [LARGE SCALE GENOMIC DNA]</scope>
    <source>
        <strain evidence="7 8">JPY77</strain>
    </source>
</reference>
<evidence type="ECO:0000313" key="8">
    <source>
        <dbReference type="Proteomes" id="UP001494588"/>
    </source>
</evidence>
<evidence type="ECO:0000256" key="5">
    <source>
        <dbReference type="ARBA" id="ARBA00023004"/>
    </source>
</evidence>
<dbReference type="PROSITE" id="PS00197">
    <property type="entry name" value="2FE2S_FER_1"/>
    <property type="match status" value="1"/>
</dbReference>
<dbReference type="InterPro" id="IPR002888">
    <property type="entry name" value="2Fe-2S-bd"/>
</dbReference>
<keyword evidence="3" id="KW-0274">FAD</keyword>
<dbReference type="EMBL" id="JAZHGC010000029">
    <property type="protein sequence ID" value="MEM5289859.1"/>
    <property type="molecule type" value="Genomic_DNA"/>
</dbReference>
<dbReference type="InterPro" id="IPR012675">
    <property type="entry name" value="Beta-grasp_dom_sf"/>
</dbReference>
<dbReference type="InterPro" id="IPR036318">
    <property type="entry name" value="FAD-bd_PCMH-like_sf"/>
</dbReference>
<dbReference type="PANTHER" id="PTHR45444">
    <property type="entry name" value="XANTHINE DEHYDROGENASE"/>
    <property type="match status" value="1"/>
</dbReference>
<evidence type="ECO:0000256" key="4">
    <source>
        <dbReference type="ARBA" id="ARBA00023002"/>
    </source>
</evidence>
<dbReference type="Pfam" id="PF00111">
    <property type="entry name" value="Fer2"/>
    <property type="match status" value="1"/>
</dbReference>
<dbReference type="InterPro" id="IPR036884">
    <property type="entry name" value="2Fe-2S-bd_dom_sf"/>
</dbReference>
<protein>
    <submittedName>
        <fullName evidence="7">Xanthine dehydrogenase small subunit</fullName>
        <ecNumber evidence="7">1.17.1.4</ecNumber>
    </submittedName>
</protein>
<evidence type="ECO:0000313" key="7">
    <source>
        <dbReference type="EMBL" id="MEM5289859.1"/>
    </source>
</evidence>
<dbReference type="InterPro" id="IPR014307">
    <property type="entry name" value="Xanthine_DH_ssu"/>
</dbReference>
<dbReference type="SUPFAM" id="SSF55447">
    <property type="entry name" value="CO dehydrogenase flavoprotein C-terminal domain-like"/>
    <property type="match status" value="1"/>
</dbReference>
<dbReference type="Gene3D" id="3.30.43.10">
    <property type="entry name" value="Uridine Diphospho-n-acetylenolpyruvylglucosamine Reductase, domain 2"/>
    <property type="match status" value="1"/>
</dbReference>
<dbReference type="Proteomes" id="UP001494588">
    <property type="component" value="Unassembled WGS sequence"/>
</dbReference>
<dbReference type="SUPFAM" id="SSF47741">
    <property type="entry name" value="CO dehydrogenase ISP C-domain like"/>
    <property type="match status" value="1"/>
</dbReference>
<keyword evidence="8" id="KW-1185">Reference proteome</keyword>
<evidence type="ECO:0000256" key="2">
    <source>
        <dbReference type="ARBA" id="ARBA00022723"/>
    </source>
</evidence>
<keyword evidence="4 7" id="KW-0560">Oxidoreductase</keyword>
<dbReference type="InterPro" id="IPR005107">
    <property type="entry name" value="CO_DH_flav_C"/>
</dbReference>
<accession>A0ABU9QK79</accession>
<organism evidence="7 8">
    <name type="scientific">Paraburkholderia sabiae</name>
    <dbReference type="NCBI Taxonomy" id="273251"/>
    <lineage>
        <taxon>Bacteria</taxon>
        <taxon>Pseudomonadati</taxon>
        <taxon>Pseudomonadota</taxon>
        <taxon>Betaproteobacteria</taxon>
        <taxon>Burkholderiales</taxon>
        <taxon>Burkholderiaceae</taxon>
        <taxon>Paraburkholderia</taxon>
    </lineage>
</organism>
<evidence type="ECO:0000256" key="3">
    <source>
        <dbReference type="ARBA" id="ARBA00022827"/>
    </source>
</evidence>
<keyword evidence="2" id="KW-0479">Metal-binding</keyword>
<dbReference type="Gene3D" id="3.30.465.10">
    <property type="match status" value="1"/>
</dbReference>
<dbReference type="Gene3D" id="3.10.20.30">
    <property type="match status" value="1"/>
</dbReference>
<dbReference type="PROSITE" id="PS51387">
    <property type="entry name" value="FAD_PCMH"/>
    <property type="match status" value="1"/>
</dbReference>
<proteinExistence type="predicted"/>
<name>A0ABU9QK79_9BURK</name>
<dbReference type="EC" id="1.17.1.4" evidence="7"/>
<dbReference type="NCBIfam" id="TIGR02963">
    <property type="entry name" value="xanthine_xdhA"/>
    <property type="match status" value="1"/>
</dbReference>
<dbReference type="Pfam" id="PF01799">
    <property type="entry name" value="Fer2_2"/>
    <property type="match status" value="1"/>
</dbReference>
<dbReference type="InterPro" id="IPR036010">
    <property type="entry name" value="2Fe-2S_ferredoxin-like_sf"/>
</dbReference>
<dbReference type="InterPro" id="IPR016208">
    <property type="entry name" value="Ald_Oxase/xanthine_DH-like"/>
</dbReference>
<evidence type="ECO:0000256" key="1">
    <source>
        <dbReference type="ARBA" id="ARBA00022630"/>
    </source>
</evidence>